<accession>A0A7J8GBQ8</accession>
<protein>
    <submittedName>
        <fullName evidence="1">Uncharacterized protein</fullName>
    </submittedName>
</protein>
<evidence type="ECO:0000313" key="1">
    <source>
        <dbReference type="EMBL" id="KAF6457271.1"/>
    </source>
</evidence>
<name>A0A7J8GBQ8_ROUAE</name>
<proteinExistence type="predicted"/>
<dbReference type="EMBL" id="JACASE010000006">
    <property type="protein sequence ID" value="KAF6457271.1"/>
    <property type="molecule type" value="Genomic_DNA"/>
</dbReference>
<dbReference type="Proteomes" id="UP000593571">
    <property type="component" value="Unassembled WGS sequence"/>
</dbReference>
<reference evidence="1 2" key="1">
    <citation type="journal article" date="2020" name="Nature">
        <title>Six reference-quality genomes reveal evolution of bat adaptations.</title>
        <authorList>
            <person name="Jebb D."/>
            <person name="Huang Z."/>
            <person name="Pippel M."/>
            <person name="Hughes G.M."/>
            <person name="Lavrichenko K."/>
            <person name="Devanna P."/>
            <person name="Winkler S."/>
            <person name="Jermiin L.S."/>
            <person name="Skirmuntt E.C."/>
            <person name="Katzourakis A."/>
            <person name="Burkitt-Gray L."/>
            <person name="Ray D.A."/>
            <person name="Sullivan K.A.M."/>
            <person name="Roscito J.G."/>
            <person name="Kirilenko B.M."/>
            <person name="Davalos L.M."/>
            <person name="Corthals A.P."/>
            <person name="Power M.L."/>
            <person name="Jones G."/>
            <person name="Ransome R.D."/>
            <person name="Dechmann D.K.N."/>
            <person name="Locatelli A.G."/>
            <person name="Puechmaille S.J."/>
            <person name="Fedrigo O."/>
            <person name="Jarvis E.D."/>
            <person name="Hiller M."/>
            <person name="Vernes S.C."/>
            <person name="Myers E.W."/>
            <person name="Teeling E.C."/>
        </authorList>
    </citation>
    <scope>NUCLEOTIDE SEQUENCE [LARGE SCALE GENOMIC DNA]</scope>
    <source>
        <strain evidence="1">MRouAeg1</strain>
        <tissue evidence="1">Muscle</tissue>
    </source>
</reference>
<evidence type="ECO:0000313" key="2">
    <source>
        <dbReference type="Proteomes" id="UP000593571"/>
    </source>
</evidence>
<keyword evidence="2" id="KW-1185">Reference proteome</keyword>
<gene>
    <name evidence="1" type="ORF">HJG63_011791</name>
</gene>
<dbReference type="AlphaFoldDB" id="A0A7J8GBQ8"/>
<organism evidence="1 2">
    <name type="scientific">Rousettus aegyptiacus</name>
    <name type="common">Egyptian fruit bat</name>
    <name type="synonym">Pteropus aegyptiacus</name>
    <dbReference type="NCBI Taxonomy" id="9407"/>
    <lineage>
        <taxon>Eukaryota</taxon>
        <taxon>Metazoa</taxon>
        <taxon>Chordata</taxon>
        <taxon>Craniata</taxon>
        <taxon>Vertebrata</taxon>
        <taxon>Euteleostomi</taxon>
        <taxon>Mammalia</taxon>
        <taxon>Eutheria</taxon>
        <taxon>Laurasiatheria</taxon>
        <taxon>Chiroptera</taxon>
        <taxon>Yinpterochiroptera</taxon>
        <taxon>Pteropodoidea</taxon>
        <taxon>Pteropodidae</taxon>
        <taxon>Rousettinae</taxon>
        <taxon>Rousettus</taxon>
    </lineage>
</organism>
<sequence>MRWSVSLGAAHRWRLRHPLRTSWPPSCWVLSNDRLVRERQSPSLLVISCLQHHLLASYQEGQRVRCPDMFPFFLSNRTPTCYWAPRSPESRSCLPASLAARCNPRTKFWPVRVNSNVVCNGKWPSRSCALL</sequence>
<comment type="caution">
    <text evidence="1">The sequence shown here is derived from an EMBL/GenBank/DDBJ whole genome shotgun (WGS) entry which is preliminary data.</text>
</comment>